<dbReference type="EMBL" id="OY731403">
    <property type="protein sequence ID" value="CAJ1960956.1"/>
    <property type="molecule type" value="Genomic_DNA"/>
</dbReference>
<organism evidence="1 2">
    <name type="scientific">Sphenostylis stenocarpa</name>
    <dbReference type="NCBI Taxonomy" id="92480"/>
    <lineage>
        <taxon>Eukaryota</taxon>
        <taxon>Viridiplantae</taxon>
        <taxon>Streptophyta</taxon>
        <taxon>Embryophyta</taxon>
        <taxon>Tracheophyta</taxon>
        <taxon>Spermatophyta</taxon>
        <taxon>Magnoliopsida</taxon>
        <taxon>eudicotyledons</taxon>
        <taxon>Gunneridae</taxon>
        <taxon>Pentapetalae</taxon>
        <taxon>rosids</taxon>
        <taxon>fabids</taxon>
        <taxon>Fabales</taxon>
        <taxon>Fabaceae</taxon>
        <taxon>Papilionoideae</taxon>
        <taxon>50 kb inversion clade</taxon>
        <taxon>NPAAA clade</taxon>
        <taxon>indigoferoid/millettioid clade</taxon>
        <taxon>Phaseoleae</taxon>
        <taxon>Sphenostylis</taxon>
    </lineage>
</organism>
<evidence type="ECO:0000313" key="2">
    <source>
        <dbReference type="Proteomes" id="UP001189624"/>
    </source>
</evidence>
<dbReference type="Gramene" id="rna-AYBTSS11_LOCUS18473">
    <property type="protein sequence ID" value="CAJ1960956.1"/>
    <property type="gene ID" value="gene-AYBTSS11_LOCUS18473"/>
</dbReference>
<keyword evidence="2" id="KW-1185">Reference proteome</keyword>
<gene>
    <name evidence="1" type="ORF">AYBTSS11_LOCUS18473</name>
</gene>
<dbReference type="Proteomes" id="UP001189624">
    <property type="component" value="Chromosome 6"/>
</dbReference>
<name>A0AA86SIJ6_9FABA</name>
<evidence type="ECO:0000313" key="1">
    <source>
        <dbReference type="EMBL" id="CAJ1960956.1"/>
    </source>
</evidence>
<proteinExistence type="predicted"/>
<reference evidence="1" key="1">
    <citation type="submission" date="2023-10" db="EMBL/GenBank/DDBJ databases">
        <authorList>
            <person name="Domelevo Entfellner J.-B."/>
        </authorList>
    </citation>
    <scope>NUCLEOTIDE SEQUENCE</scope>
</reference>
<protein>
    <submittedName>
        <fullName evidence="1">Uncharacterized protein</fullName>
    </submittedName>
</protein>
<dbReference type="AlphaFoldDB" id="A0AA86SIJ6"/>
<accession>A0AA86SIJ6</accession>
<sequence>MVLELASKIRTCFHRYEYMNDFLYIVYGYMNDSLYIVYEYMNDSLYIVYEYM</sequence>